<dbReference type="Gene3D" id="3.40.50.720">
    <property type="entry name" value="NAD(P)-binding Rossmann-like Domain"/>
    <property type="match status" value="1"/>
</dbReference>
<dbReference type="EC" id="1.1.1.69" evidence="3"/>
<evidence type="ECO:0000256" key="1">
    <source>
        <dbReference type="ARBA" id="ARBA00006484"/>
    </source>
</evidence>
<dbReference type="InterPro" id="IPR020904">
    <property type="entry name" value="Sc_DH/Rdtase_CS"/>
</dbReference>
<dbReference type="GO" id="GO:0008874">
    <property type="term" value="F:gluconate 5-dehydrogenase activity"/>
    <property type="evidence" value="ECO:0007669"/>
    <property type="project" value="UniProtKB-EC"/>
</dbReference>
<accession>D5BNU8</accession>
<dbReference type="PANTHER" id="PTHR42760">
    <property type="entry name" value="SHORT-CHAIN DEHYDROGENASES/REDUCTASES FAMILY MEMBER"/>
    <property type="match status" value="1"/>
</dbReference>
<comment type="similarity">
    <text evidence="1">Belongs to the short-chain dehydrogenases/reductases (SDR) family.</text>
</comment>
<keyword evidence="2 3" id="KW-0560">Oxidoreductase</keyword>
<dbReference type="STRING" id="488538.SAR116_2139"/>
<dbReference type="PRINTS" id="PR00081">
    <property type="entry name" value="GDHRDH"/>
</dbReference>
<dbReference type="PRINTS" id="PR00080">
    <property type="entry name" value="SDRFAMILY"/>
</dbReference>
<keyword evidence="4" id="KW-1185">Reference proteome</keyword>
<dbReference type="SUPFAM" id="SSF51735">
    <property type="entry name" value="NAD(P)-binding Rossmann-fold domains"/>
    <property type="match status" value="1"/>
</dbReference>
<dbReference type="OrthoDB" id="9796652at2"/>
<dbReference type="Pfam" id="PF13561">
    <property type="entry name" value="adh_short_C2"/>
    <property type="match status" value="1"/>
</dbReference>
<sequence>MNTNADITVSLAGKTALVTGASSGIGAFMASELGEAGARLVLVGRRKDRLDDVLDGHDGISIALDLTQADAITGVKAACHDAGLHPDIIVNAAGVNHRKSADDISPELWQDTIHLNLSVPFLVAQAFVSHMKTAGWGRIINIASLQSTRAFENGIAYGAAKGGIVQLTRAMAEAWSQHGIMANAIAPGFFPTELTAPVFENADLANHHARNTAMGRNGKLSDLRGPLLFFASDASGYVTGQTLPVDGGYTAK</sequence>
<protein>
    <submittedName>
        <fullName evidence="3">Gluconate 5-dehydrogenase</fullName>
        <ecNumber evidence="3">1.1.1.69</ecNumber>
    </submittedName>
</protein>
<proteinExistence type="inferred from homology"/>
<dbReference type="InterPro" id="IPR036291">
    <property type="entry name" value="NAD(P)-bd_dom_sf"/>
</dbReference>
<dbReference type="KEGG" id="apb:SAR116_2139"/>
<dbReference type="FunFam" id="3.40.50.720:FF:000084">
    <property type="entry name" value="Short-chain dehydrogenase reductase"/>
    <property type="match status" value="1"/>
</dbReference>
<dbReference type="RefSeq" id="WP_013047009.1">
    <property type="nucleotide sequence ID" value="NC_014010.1"/>
</dbReference>
<organism evidence="3 4">
    <name type="scientific">Puniceispirillum marinum (strain IMCC1322)</name>
    <dbReference type="NCBI Taxonomy" id="488538"/>
    <lineage>
        <taxon>Bacteria</taxon>
        <taxon>Pseudomonadati</taxon>
        <taxon>Pseudomonadota</taxon>
        <taxon>Alphaproteobacteria</taxon>
        <taxon>Candidatus Puniceispirillales</taxon>
        <taxon>Candidatus Puniceispirillaceae</taxon>
        <taxon>Candidatus Puniceispirillum</taxon>
    </lineage>
</organism>
<dbReference type="EMBL" id="CP001751">
    <property type="protein sequence ID" value="ADE40382.1"/>
    <property type="molecule type" value="Genomic_DNA"/>
</dbReference>
<dbReference type="eggNOG" id="COG1028">
    <property type="taxonomic scope" value="Bacteria"/>
</dbReference>
<dbReference type="PANTHER" id="PTHR42760:SF115">
    <property type="entry name" value="3-OXOACYL-[ACYL-CARRIER-PROTEIN] REDUCTASE FABG"/>
    <property type="match status" value="1"/>
</dbReference>
<evidence type="ECO:0000313" key="3">
    <source>
        <dbReference type="EMBL" id="ADE40382.1"/>
    </source>
</evidence>
<dbReference type="PROSITE" id="PS00061">
    <property type="entry name" value="ADH_SHORT"/>
    <property type="match status" value="1"/>
</dbReference>
<evidence type="ECO:0000313" key="4">
    <source>
        <dbReference type="Proteomes" id="UP000007460"/>
    </source>
</evidence>
<dbReference type="Proteomes" id="UP000007460">
    <property type="component" value="Chromosome"/>
</dbReference>
<dbReference type="AlphaFoldDB" id="D5BNU8"/>
<dbReference type="InterPro" id="IPR002347">
    <property type="entry name" value="SDR_fam"/>
</dbReference>
<gene>
    <name evidence="3" type="ordered locus">SAR116_2139</name>
</gene>
<reference evidence="3 4" key="1">
    <citation type="journal article" date="2010" name="J. Bacteriol.">
        <title>Complete genome sequence of "Candidatus Puniceispirillum marinum" IMCC1322, a representative of the SAR116 clade in the Alphaproteobacteria.</title>
        <authorList>
            <person name="Oh H.M."/>
            <person name="Kwon K.K."/>
            <person name="Kang I."/>
            <person name="Kang S.G."/>
            <person name="Lee J.H."/>
            <person name="Kim S.J."/>
            <person name="Cho J.C."/>
        </authorList>
    </citation>
    <scope>NUCLEOTIDE SEQUENCE [LARGE SCALE GENOMIC DNA]</scope>
    <source>
        <strain evidence="3 4">IMCC1322</strain>
    </source>
</reference>
<name>D5BNU8_PUNMI</name>
<evidence type="ECO:0000256" key="2">
    <source>
        <dbReference type="ARBA" id="ARBA00023002"/>
    </source>
</evidence>
<dbReference type="HOGENOM" id="CLU_010194_1_1_5"/>